<accession>A0AAW1MQE8</accession>
<organism evidence="1 2">
    <name type="scientific">Saponaria officinalis</name>
    <name type="common">Common soapwort</name>
    <name type="synonym">Lychnis saponaria</name>
    <dbReference type="NCBI Taxonomy" id="3572"/>
    <lineage>
        <taxon>Eukaryota</taxon>
        <taxon>Viridiplantae</taxon>
        <taxon>Streptophyta</taxon>
        <taxon>Embryophyta</taxon>
        <taxon>Tracheophyta</taxon>
        <taxon>Spermatophyta</taxon>
        <taxon>Magnoliopsida</taxon>
        <taxon>eudicotyledons</taxon>
        <taxon>Gunneridae</taxon>
        <taxon>Pentapetalae</taxon>
        <taxon>Caryophyllales</taxon>
        <taxon>Caryophyllaceae</taxon>
        <taxon>Caryophylleae</taxon>
        <taxon>Saponaria</taxon>
    </lineage>
</organism>
<name>A0AAW1MQE8_SAPOF</name>
<keyword evidence="2" id="KW-1185">Reference proteome</keyword>
<comment type="caution">
    <text evidence="1">The sequence shown here is derived from an EMBL/GenBank/DDBJ whole genome shotgun (WGS) entry which is preliminary data.</text>
</comment>
<evidence type="ECO:0000313" key="1">
    <source>
        <dbReference type="EMBL" id="KAK9749611.1"/>
    </source>
</evidence>
<sequence length="105" mass="11707">MAMQKCKFFATHCTVLGSPTRCPTSSPIVHIHRRKTLRMLLDNSDASHHASFHRRFLAPQPPNDQKKHGNKVWSKLRDLFVSSLENTVELVSDISDSGVGVVQAG</sequence>
<protein>
    <submittedName>
        <fullName evidence="1">Uncharacterized protein</fullName>
    </submittedName>
</protein>
<evidence type="ECO:0000313" key="2">
    <source>
        <dbReference type="Proteomes" id="UP001443914"/>
    </source>
</evidence>
<dbReference type="EMBL" id="JBDFQZ010000002">
    <property type="protein sequence ID" value="KAK9749611.1"/>
    <property type="molecule type" value="Genomic_DNA"/>
</dbReference>
<dbReference type="PANTHER" id="PTHR34542:SF1">
    <property type="entry name" value="OS08G0359900 PROTEIN"/>
    <property type="match status" value="1"/>
</dbReference>
<reference evidence="1" key="1">
    <citation type="submission" date="2024-03" db="EMBL/GenBank/DDBJ databases">
        <title>WGS assembly of Saponaria officinalis var. Norfolk2.</title>
        <authorList>
            <person name="Jenkins J."/>
            <person name="Shu S."/>
            <person name="Grimwood J."/>
            <person name="Barry K."/>
            <person name="Goodstein D."/>
            <person name="Schmutz J."/>
            <person name="Leebens-Mack J."/>
            <person name="Osbourn A."/>
        </authorList>
    </citation>
    <scope>NUCLEOTIDE SEQUENCE [LARGE SCALE GENOMIC DNA]</scope>
    <source>
        <strain evidence="1">JIC</strain>
    </source>
</reference>
<proteinExistence type="predicted"/>
<dbReference type="AlphaFoldDB" id="A0AAW1MQE8"/>
<gene>
    <name evidence="1" type="ORF">RND81_02G138200</name>
</gene>
<dbReference type="PANTHER" id="PTHR34542">
    <property type="entry name" value="OS08G0359900 PROTEIN"/>
    <property type="match status" value="1"/>
</dbReference>
<dbReference type="Proteomes" id="UP001443914">
    <property type="component" value="Unassembled WGS sequence"/>
</dbReference>